<dbReference type="RefSeq" id="WP_072578073.1">
    <property type="nucleotide sequence ID" value="NZ_CP016020.1"/>
</dbReference>
<dbReference type="GO" id="GO:0006780">
    <property type="term" value="P:uroporphyrinogen III biosynthetic process"/>
    <property type="evidence" value="ECO:0007669"/>
    <property type="project" value="InterPro"/>
</dbReference>
<dbReference type="Proteomes" id="UP000181936">
    <property type="component" value="Chromosome"/>
</dbReference>
<gene>
    <name evidence="2" type="ORF">A9C19_00155</name>
</gene>
<dbReference type="InterPro" id="IPR036108">
    <property type="entry name" value="4pyrrol_syn_uPrphyn_synt_sf"/>
</dbReference>
<dbReference type="PANTHER" id="PTHR40082:SF1">
    <property type="entry name" value="BLR5956 PROTEIN"/>
    <property type="match status" value="1"/>
</dbReference>
<evidence type="ECO:0000259" key="1">
    <source>
        <dbReference type="Pfam" id="PF02602"/>
    </source>
</evidence>
<protein>
    <submittedName>
        <fullName evidence="2">Uroporphyrinogen-III synthase</fullName>
    </submittedName>
</protein>
<sequence length="276" mass="30620">MRRLTGKTIALAGQRKSEELAKLVENLGGKALIRPAQGTVFLDDSNVEKEIKALVTGDFDWLIFTTGIGTDKLYQTATNMGLEKEFVAALHKAKIAARGYKTVNVLKKLGIKPDVRDDDGSTAGLVRELKAHSLNGCRVALQLHGDPAPFLIEHLEEEQAEYREILPYKHIPPKQEVMKQLVEEILEGQLDAVNFTSTPQARFLMAYAKEQGLEKEVLQAFDNDVIAVSVGKVTAQALREVGITRMVVPEEERMGSAIIALVHYFQEKETETENHG</sequence>
<dbReference type="Gene3D" id="3.40.50.10090">
    <property type="match status" value="2"/>
</dbReference>
<dbReference type="SUPFAM" id="SSF69618">
    <property type="entry name" value="HemD-like"/>
    <property type="match status" value="1"/>
</dbReference>
<dbReference type="AlphaFoldDB" id="A0A1L3MLT0"/>
<evidence type="ECO:0000313" key="2">
    <source>
        <dbReference type="EMBL" id="APH03290.1"/>
    </source>
</evidence>
<accession>A0A1L3MLT0</accession>
<dbReference type="CDD" id="cd06578">
    <property type="entry name" value="HemD"/>
    <property type="match status" value="1"/>
</dbReference>
<keyword evidence="3" id="KW-1185">Reference proteome</keyword>
<proteinExistence type="predicted"/>
<evidence type="ECO:0000313" key="3">
    <source>
        <dbReference type="Proteomes" id="UP000181936"/>
    </source>
</evidence>
<organism evidence="2 3">
    <name type="scientific">Bacillus weihaiensis</name>
    <dbReference type="NCBI Taxonomy" id="1547283"/>
    <lineage>
        <taxon>Bacteria</taxon>
        <taxon>Bacillati</taxon>
        <taxon>Bacillota</taxon>
        <taxon>Bacilli</taxon>
        <taxon>Bacillales</taxon>
        <taxon>Bacillaceae</taxon>
        <taxon>Bacillus</taxon>
    </lineage>
</organism>
<dbReference type="EMBL" id="CP016020">
    <property type="protein sequence ID" value="APH03290.1"/>
    <property type="molecule type" value="Genomic_DNA"/>
</dbReference>
<reference evidence="2 3" key="1">
    <citation type="journal article" date="2016" name="Sci. Rep.">
        <title>Complete genome sequence and transcriptomic analysis of a novel marine strain Bacillus weihaiensis reveals the mechanism of brown algae degradation.</title>
        <authorList>
            <person name="Zhu Y."/>
            <person name="Chen P."/>
            <person name="Bao Y."/>
            <person name="Men Y."/>
            <person name="Zeng Y."/>
            <person name="Yang J."/>
            <person name="Sun J."/>
            <person name="Sun Y."/>
        </authorList>
    </citation>
    <scope>NUCLEOTIDE SEQUENCE [LARGE SCALE GENOMIC DNA]</scope>
    <source>
        <strain evidence="2 3">Alg07</strain>
    </source>
</reference>
<dbReference type="Pfam" id="PF02602">
    <property type="entry name" value="HEM4"/>
    <property type="match status" value="1"/>
</dbReference>
<dbReference type="KEGG" id="bwh:A9C19_00155"/>
<dbReference type="PANTHER" id="PTHR40082">
    <property type="entry name" value="BLR5956 PROTEIN"/>
    <property type="match status" value="1"/>
</dbReference>
<dbReference type="InterPro" id="IPR039793">
    <property type="entry name" value="UROS/Hem4"/>
</dbReference>
<dbReference type="NCBIfam" id="NF004584">
    <property type="entry name" value="PRK05928.2-1"/>
    <property type="match status" value="1"/>
</dbReference>
<dbReference type="InterPro" id="IPR003754">
    <property type="entry name" value="4pyrrol_synth_uPrphyn_synth"/>
</dbReference>
<dbReference type="GO" id="GO:0004852">
    <property type="term" value="F:uroporphyrinogen-III synthase activity"/>
    <property type="evidence" value="ECO:0007669"/>
    <property type="project" value="InterPro"/>
</dbReference>
<name>A0A1L3MLT0_9BACI</name>
<feature type="domain" description="Tetrapyrrole biosynthesis uroporphyrinogen III synthase" evidence="1">
    <location>
        <begin position="19"/>
        <end position="258"/>
    </location>
</feature>
<dbReference type="STRING" id="1547283.A9C19_00155"/>
<dbReference type="OrthoDB" id="9775656at2"/>